<feature type="compositionally biased region" description="Polar residues" evidence="6">
    <location>
        <begin position="173"/>
        <end position="190"/>
    </location>
</feature>
<dbReference type="InterPro" id="IPR013325">
    <property type="entry name" value="RNA_pol_sigma_r2"/>
</dbReference>
<gene>
    <name evidence="9" type="ORF">HCJ95_09590</name>
</gene>
<feature type="domain" description="RNA polymerase sigma-70 region 2" evidence="7">
    <location>
        <begin position="19"/>
        <end position="85"/>
    </location>
</feature>
<sequence length="190" mass="21400">MHGLPVSSRAFDELARTFVAGHRRSLVAYAEKLLGDPHLAEDIVQETFVRALPHVERLHATRGSVRGWLLTVTRNLVIDRQRRAAVRRESVSMDFAEPVVRDHVDEVLAAMDSVRLLRALSAEHREVLVHTYMRDQTLEQTAKLLGVPTGTVKSRQHYALRKLRARLEVAGQDTVTSQGRRTTVSPAVSR</sequence>
<dbReference type="SUPFAM" id="SSF88659">
    <property type="entry name" value="Sigma3 and sigma4 domains of RNA polymerase sigma factors"/>
    <property type="match status" value="1"/>
</dbReference>
<dbReference type="Pfam" id="PF04542">
    <property type="entry name" value="Sigma70_r2"/>
    <property type="match status" value="1"/>
</dbReference>
<name>A0ABX0YTE1_STRTL</name>
<evidence type="ECO:0000256" key="2">
    <source>
        <dbReference type="ARBA" id="ARBA00023015"/>
    </source>
</evidence>
<feature type="domain" description="RNA polymerase sigma-70 region 4" evidence="8">
    <location>
        <begin position="116"/>
        <end position="165"/>
    </location>
</feature>
<dbReference type="InterPro" id="IPR013324">
    <property type="entry name" value="RNA_pol_sigma_r3/r4-like"/>
</dbReference>
<dbReference type="EMBL" id="JAATEL010000008">
    <property type="protein sequence ID" value="NJP14541.1"/>
    <property type="molecule type" value="Genomic_DNA"/>
</dbReference>
<evidence type="ECO:0000256" key="4">
    <source>
        <dbReference type="ARBA" id="ARBA00023125"/>
    </source>
</evidence>
<keyword evidence="3" id="KW-0731">Sigma factor</keyword>
<dbReference type="Gene3D" id="1.10.10.10">
    <property type="entry name" value="Winged helix-like DNA-binding domain superfamily/Winged helix DNA-binding domain"/>
    <property type="match status" value="1"/>
</dbReference>
<dbReference type="InterPro" id="IPR007627">
    <property type="entry name" value="RNA_pol_sigma70_r2"/>
</dbReference>
<dbReference type="PANTHER" id="PTHR43133">
    <property type="entry name" value="RNA POLYMERASE ECF-TYPE SIGMA FACTO"/>
    <property type="match status" value="1"/>
</dbReference>
<dbReference type="Pfam" id="PF04545">
    <property type="entry name" value="Sigma70_r4"/>
    <property type="match status" value="1"/>
</dbReference>
<evidence type="ECO:0000259" key="8">
    <source>
        <dbReference type="Pfam" id="PF04545"/>
    </source>
</evidence>
<dbReference type="PANTHER" id="PTHR43133:SF52">
    <property type="entry name" value="ECF RNA POLYMERASE SIGMA FACTOR SIGL"/>
    <property type="match status" value="1"/>
</dbReference>
<dbReference type="InterPro" id="IPR007630">
    <property type="entry name" value="RNA_pol_sigma70_r4"/>
</dbReference>
<evidence type="ECO:0000313" key="10">
    <source>
        <dbReference type="Proteomes" id="UP000635996"/>
    </source>
</evidence>
<dbReference type="InterPro" id="IPR014284">
    <property type="entry name" value="RNA_pol_sigma-70_dom"/>
</dbReference>
<evidence type="ECO:0000313" key="9">
    <source>
        <dbReference type="EMBL" id="NJP14541.1"/>
    </source>
</evidence>
<accession>A0ABX0YTE1</accession>
<keyword evidence="4" id="KW-0238">DNA-binding</keyword>
<dbReference type="Proteomes" id="UP000635996">
    <property type="component" value="Unassembled WGS sequence"/>
</dbReference>
<comment type="similarity">
    <text evidence="1">Belongs to the sigma-70 factor family. ECF subfamily.</text>
</comment>
<dbReference type="SUPFAM" id="SSF88946">
    <property type="entry name" value="Sigma2 domain of RNA polymerase sigma factors"/>
    <property type="match status" value="1"/>
</dbReference>
<evidence type="ECO:0000256" key="1">
    <source>
        <dbReference type="ARBA" id="ARBA00010641"/>
    </source>
</evidence>
<dbReference type="InterPro" id="IPR036388">
    <property type="entry name" value="WH-like_DNA-bd_sf"/>
</dbReference>
<dbReference type="NCBIfam" id="TIGR02937">
    <property type="entry name" value="sigma70-ECF"/>
    <property type="match status" value="1"/>
</dbReference>
<keyword evidence="10" id="KW-1185">Reference proteome</keyword>
<evidence type="ECO:0000256" key="5">
    <source>
        <dbReference type="ARBA" id="ARBA00023163"/>
    </source>
</evidence>
<feature type="region of interest" description="Disordered" evidence="6">
    <location>
        <begin position="171"/>
        <end position="190"/>
    </location>
</feature>
<comment type="caution">
    <text evidence="9">The sequence shown here is derived from an EMBL/GenBank/DDBJ whole genome shotgun (WGS) entry which is preliminary data.</text>
</comment>
<dbReference type="Gene3D" id="1.10.1740.10">
    <property type="match status" value="1"/>
</dbReference>
<proteinExistence type="inferred from homology"/>
<dbReference type="InterPro" id="IPR039425">
    <property type="entry name" value="RNA_pol_sigma-70-like"/>
</dbReference>
<evidence type="ECO:0000256" key="3">
    <source>
        <dbReference type="ARBA" id="ARBA00023082"/>
    </source>
</evidence>
<keyword evidence="5" id="KW-0804">Transcription</keyword>
<keyword evidence="2" id="KW-0805">Transcription regulation</keyword>
<protein>
    <submittedName>
        <fullName evidence="9">Sigma-70 family RNA polymerase sigma factor</fullName>
    </submittedName>
</protein>
<evidence type="ECO:0000256" key="6">
    <source>
        <dbReference type="SAM" id="MobiDB-lite"/>
    </source>
</evidence>
<evidence type="ECO:0000259" key="7">
    <source>
        <dbReference type="Pfam" id="PF04542"/>
    </source>
</evidence>
<reference evidence="9 10" key="1">
    <citation type="submission" date="2020-03" db="EMBL/GenBank/DDBJ databases">
        <title>WGS of actinomycetes isolated from Thailand.</title>
        <authorList>
            <person name="Thawai C."/>
        </authorList>
    </citation>
    <scope>NUCLEOTIDE SEQUENCE [LARGE SCALE GENOMIC DNA]</scope>
    <source>
        <strain evidence="9 10">NBRC 13905</strain>
    </source>
</reference>
<organism evidence="9 10">
    <name type="scientific">Streptomyces thermoviolaceus subsp. thermoviolaceus</name>
    <dbReference type="NCBI Taxonomy" id="66860"/>
    <lineage>
        <taxon>Bacteria</taxon>
        <taxon>Bacillati</taxon>
        <taxon>Actinomycetota</taxon>
        <taxon>Actinomycetes</taxon>
        <taxon>Kitasatosporales</taxon>
        <taxon>Streptomycetaceae</taxon>
        <taxon>Streptomyces</taxon>
    </lineage>
</organism>
<dbReference type="CDD" id="cd06171">
    <property type="entry name" value="Sigma70_r4"/>
    <property type="match status" value="1"/>
</dbReference>